<dbReference type="InterPro" id="IPR001064">
    <property type="entry name" value="Beta/gamma_crystallin"/>
</dbReference>
<sequence length="1012" mass="109659">MSLGVSLKSAAWRAVLLGGLLALSTGCQGEGIESDGHSESLPGETEALPVLQQQLAPLREKSCREIKNARPQAGDGEYTLHLMGDAARPWKAWCHDMAGTPTEYLPLPENGLHSNFSQYTAGGAAPGSNVRTVFSKLRINPVTLEVDTSDRRFATSTGALSHNGQANISTMPYATAMSCDWGGSGRANVDLRGTPFKLPADYFVTSGFSQLGAASYSFVDQVVSITGGGYCGWTAPLGADPALGGALPLFYAAPPVAWTPVARVYPSGGAEPSAQALQPGWYDQHQLTVGNDTISSVHVPRGWAVTLYEHSRFSGSSITFTSDTLLTGNGWDKRASSIKVEAPVSVYSQHNFGGVRQSLRAGRYDINQLTLGNDTLRSLKVPDGFQVTLYADSGFSGQRIVLTQDTDLTGSLLNAVTSSLVVESTTSRNNNILHGQWHASGGQNRTSPANRQFLVEHSGPPDIVTFDLDANNAGPYLYLLDSSGNVLAEANDLLGGSRARIAYDLQPGSYKLVAATTQAGQTADFTLRSDKARLRYPLRLSVQAETHFDWVYDDHNTGAHDNISVWRPRLDRFPGHYSLGDVAMPSHGSPPRMTFVVSGEGDVLAPPIDYDLVWDDKHTRGSHDASFWHPRPAPGYTCLGSVATLGYDKPSTQLIRCVRSEYVLPASPAWLWDDRGSSAYRDGTVFQANATDHRSLTASSMVGQVGYGAANASLFWALNKSALANAELQGAPVDDLTVLQYAPLVWLHPDEYYWPSSAEFFLANVTPVGYFMETREPLGCASCTDPAFLHGQRPDPTTHVPMYAQIIPRTQAGAPTQTTDVVYWMFYPYNGGKRVCVGFYNAVHSCLGKFSTFGNHVGDWEHVTVRFVDGRPTHVFMAQHAEGQLFVYGDKALGLLNFHPETYVAFGSHGAYPDTGSHVYKTLFNGELLSDETGRGTPWIGWDRPVIIPWQPLGTYTSTNGPAWMDSILQWGNPPDGCLNIVTQYSNECIRNGGPSGPMLKTIANPEAMVME</sequence>
<dbReference type="InterPro" id="IPR036213">
    <property type="entry name" value="Calpain_III_sf"/>
</dbReference>
<dbReference type="GO" id="GO:0008270">
    <property type="term" value="F:zinc ion binding"/>
    <property type="evidence" value="ECO:0007669"/>
    <property type="project" value="InterPro"/>
</dbReference>
<dbReference type="GO" id="GO:0004222">
    <property type="term" value="F:metalloendopeptidase activity"/>
    <property type="evidence" value="ECO:0007669"/>
    <property type="project" value="InterPro"/>
</dbReference>
<evidence type="ECO:0000256" key="2">
    <source>
        <dbReference type="ARBA" id="ARBA00022723"/>
    </source>
</evidence>
<feature type="domain" description="Beta/gamma crystallin 'Greek key'" evidence="4">
    <location>
        <begin position="342"/>
        <end position="383"/>
    </location>
</feature>
<dbReference type="SUPFAM" id="SSF49695">
    <property type="entry name" value="gamma-Crystallin-like"/>
    <property type="match status" value="1"/>
</dbReference>
<keyword evidence="3" id="KW-0677">Repeat</keyword>
<dbReference type="Gene3D" id="2.60.20.10">
    <property type="entry name" value="Crystallins"/>
    <property type="match status" value="2"/>
</dbReference>
<keyword evidence="6" id="KW-1185">Reference proteome</keyword>
<reference evidence="5 6" key="1">
    <citation type="submission" date="2019-06" db="EMBL/GenBank/DDBJ databases">
        <authorList>
            <person name="Livingstone P."/>
            <person name="Whitworth D."/>
        </authorList>
    </citation>
    <scope>NUCLEOTIDE SEQUENCE [LARGE SCALE GENOMIC DNA]</scope>
    <source>
        <strain evidence="5 6">AM401</strain>
    </source>
</reference>
<comment type="caution">
    <text evidence="5">The sequence shown here is derived from an EMBL/GenBank/DDBJ whole genome shotgun (WGS) entry which is preliminary data.</text>
</comment>
<evidence type="ECO:0000256" key="3">
    <source>
        <dbReference type="ARBA" id="ARBA00022737"/>
    </source>
</evidence>
<dbReference type="OrthoDB" id="144586at2"/>
<gene>
    <name evidence="5" type="ORF">FJV41_12795</name>
</gene>
<dbReference type="RefSeq" id="WP_141642739.1">
    <property type="nucleotide sequence ID" value="NZ_VIFM01000040.1"/>
</dbReference>
<dbReference type="SMART" id="SM00247">
    <property type="entry name" value="XTALbg"/>
    <property type="match status" value="1"/>
</dbReference>
<dbReference type="Proteomes" id="UP000315369">
    <property type="component" value="Unassembled WGS sequence"/>
</dbReference>
<dbReference type="PANTHER" id="PTHR48174">
    <property type="entry name" value="DUF946 FAMILY PROTEIN"/>
    <property type="match status" value="1"/>
</dbReference>
<dbReference type="Pfam" id="PF08685">
    <property type="entry name" value="GON"/>
    <property type="match status" value="2"/>
</dbReference>
<dbReference type="Pfam" id="PF00030">
    <property type="entry name" value="Crystall"/>
    <property type="match status" value="1"/>
</dbReference>
<evidence type="ECO:0000313" key="5">
    <source>
        <dbReference type="EMBL" id="TQF15585.1"/>
    </source>
</evidence>
<dbReference type="InterPro" id="IPR009291">
    <property type="entry name" value="Vps62"/>
</dbReference>
<dbReference type="EMBL" id="VIFM01000040">
    <property type="protein sequence ID" value="TQF15585.1"/>
    <property type="molecule type" value="Genomic_DNA"/>
</dbReference>
<dbReference type="PANTHER" id="PTHR48174:SF5">
    <property type="entry name" value="VACUOLAR PROTEIN SORTING-ASSOCIATED PROTEIN 62"/>
    <property type="match status" value="1"/>
</dbReference>
<evidence type="ECO:0000313" key="6">
    <source>
        <dbReference type="Proteomes" id="UP000315369"/>
    </source>
</evidence>
<proteinExistence type="inferred from homology"/>
<protein>
    <submittedName>
        <fullName evidence="5">DUF946 domain-containing protein</fullName>
    </submittedName>
</protein>
<keyword evidence="2" id="KW-0479">Metal-binding</keyword>
<feature type="domain" description="Beta/gamma crystallin 'Greek key'" evidence="4">
    <location>
        <begin position="303"/>
        <end position="342"/>
    </location>
</feature>
<dbReference type="SUPFAM" id="SSF49758">
    <property type="entry name" value="Calpain large subunit, middle domain (domain III)"/>
    <property type="match status" value="1"/>
</dbReference>
<dbReference type="PROSITE" id="PS50915">
    <property type="entry name" value="CRYSTALLIN_BETA_GAMMA"/>
    <property type="match status" value="2"/>
</dbReference>
<dbReference type="InterPro" id="IPR011024">
    <property type="entry name" value="G_crystallin-like"/>
</dbReference>
<evidence type="ECO:0000256" key="1">
    <source>
        <dbReference type="ARBA" id="ARBA00009646"/>
    </source>
</evidence>
<dbReference type="InterPro" id="IPR012314">
    <property type="entry name" value="Pept_M12B_GON-ADAMTSs"/>
</dbReference>
<comment type="similarity">
    <text evidence="1">Belongs to the beta/gamma-crystallin family.</text>
</comment>
<organism evidence="5 6">
    <name type="scientific">Myxococcus llanfairpwllgwyngyllgogerychwyrndrobwllllantysiliogogogochensis</name>
    <dbReference type="NCBI Taxonomy" id="2590453"/>
    <lineage>
        <taxon>Bacteria</taxon>
        <taxon>Pseudomonadati</taxon>
        <taxon>Myxococcota</taxon>
        <taxon>Myxococcia</taxon>
        <taxon>Myxococcales</taxon>
        <taxon>Cystobacterineae</taxon>
        <taxon>Myxococcaceae</taxon>
        <taxon>Myxococcus</taxon>
    </lineage>
</organism>
<evidence type="ECO:0000259" key="4">
    <source>
        <dbReference type="PROSITE" id="PS50915"/>
    </source>
</evidence>
<name>A0A540X2V4_9BACT</name>
<accession>A0A540X2V4</accession>
<dbReference type="AlphaFoldDB" id="A0A540X2V4"/>
<dbReference type="Pfam" id="PF06101">
    <property type="entry name" value="Vps62"/>
    <property type="match status" value="2"/>
</dbReference>